<evidence type="ECO:0000313" key="2">
    <source>
        <dbReference type="EMBL" id="AYD48724.1"/>
    </source>
</evidence>
<proteinExistence type="predicted"/>
<dbReference type="OrthoDB" id="9803598at2"/>
<feature type="domain" description="Chorismate-utilising enzyme C-terminal" evidence="1">
    <location>
        <begin position="76"/>
        <end position="320"/>
    </location>
</feature>
<dbReference type="KEGG" id="ark:D6B99_14590"/>
<dbReference type="Proteomes" id="UP000266118">
    <property type="component" value="Chromosome"/>
</dbReference>
<dbReference type="PANTHER" id="PTHR11236:SF50">
    <property type="entry name" value="AMINODEOXYCHORISMATE SYNTHASE COMPONENT 1"/>
    <property type="match status" value="1"/>
</dbReference>
<dbReference type="PRINTS" id="PR00095">
    <property type="entry name" value="ANTSNTHASEI"/>
</dbReference>
<dbReference type="Gene3D" id="3.60.120.10">
    <property type="entry name" value="Anthranilate synthase"/>
    <property type="match status" value="1"/>
</dbReference>
<dbReference type="GO" id="GO:0046820">
    <property type="term" value="F:4-amino-4-deoxychorismate synthase activity"/>
    <property type="evidence" value="ECO:0007669"/>
    <property type="project" value="UniProtKB-EC"/>
</dbReference>
<dbReference type="NCBIfam" id="NF005486">
    <property type="entry name" value="PRK07093.1"/>
    <property type="match status" value="1"/>
</dbReference>
<evidence type="ECO:0000259" key="1">
    <source>
        <dbReference type="Pfam" id="PF00425"/>
    </source>
</evidence>
<dbReference type="EMBL" id="CP032489">
    <property type="protein sequence ID" value="AYD48724.1"/>
    <property type="molecule type" value="Genomic_DNA"/>
</dbReference>
<dbReference type="SUPFAM" id="SSF56322">
    <property type="entry name" value="ADC synthase"/>
    <property type="match status" value="1"/>
</dbReference>
<keyword evidence="2" id="KW-0032">Aminotransferase</keyword>
<keyword evidence="2" id="KW-0808">Transferase</keyword>
<dbReference type="AlphaFoldDB" id="A0A386HTT9"/>
<accession>A0A386HTT9</accession>
<sequence length="326" mass="37429">MNLPTKEVFFNKMNLLYEKKTPFFFIVDFLCNKTEIIPLDETTEKNIFFATPKKENISEEIKTKKKLEWEKYPISKSEYEKQFEQVKTAIQAGDTYLINLTCTTPVRTNYSLKELFSHGDAKYKLYYKDIFIHFSPEPFIQISKEKIFSYPMKGTIDGALEDAETNILSSEKELREQFTIVDLIRNDLSIVASNVRVDDFRYLEKITTNQKELLSVSSKISGNIRADFLNSPGNIFAKLLPAGSISGAPKVKTLEIIAQTETHERNYYTGVWGIFDGAEIDSCVIIRYIENTENGMVFKSGGGITSLSNLNAEYQEMIDKIYVPIY</sequence>
<dbReference type="EC" id="2.6.1.85" evidence="2"/>
<name>A0A386HTT9_9BACT</name>
<keyword evidence="3" id="KW-1185">Reference proteome</keyword>
<dbReference type="GO" id="GO:0000162">
    <property type="term" value="P:L-tryptophan biosynthetic process"/>
    <property type="evidence" value="ECO:0007669"/>
    <property type="project" value="TreeGrafter"/>
</dbReference>
<gene>
    <name evidence="2" type="ORF">D6B99_14590</name>
</gene>
<dbReference type="InterPro" id="IPR005801">
    <property type="entry name" value="ADC_synthase"/>
</dbReference>
<dbReference type="InterPro" id="IPR015890">
    <property type="entry name" value="Chorismate_C"/>
</dbReference>
<protein>
    <submittedName>
        <fullName evidence="2">Aminodeoxychorismate synthase component I</fullName>
        <ecNumber evidence="2">2.6.1.85</ecNumber>
    </submittedName>
</protein>
<reference evidence="2 3" key="1">
    <citation type="submission" date="2018-09" db="EMBL/GenBank/DDBJ databases">
        <title>Arachidicoccus sp. nov., a bacterium isolated from soil.</title>
        <authorList>
            <person name="Weon H.-Y."/>
            <person name="Kwon S.-W."/>
            <person name="Lee S.A."/>
        </authorList>
    </citation>
    <scope>NUCLEOTIDE SEQUENCE [LARGE SCALE GENOMIC DNA]</scope>
    <source>
        <strain evidence="2 3">KIS59-12</strain>
    </source>
</reference>
<dbReference type="Pfam" id="PF00425">
    <property type="entry name" value="Chorismate_bind"/>
    <property type="match status" value="1"/>
</dbReference>
<evidence type="ECO:0000313" key="3">
    <source>
        <dbReference type="Proteomes" id="UP000266118"/>
    </source>
</evidence>
<dbReference type="PANTHER" id="PTHR11236">
    <property type="entry name" value="AMINOBENZOATE/ANTHRANILATE SYNTHASE"/>
    <property type="match status" value="1"/>
</dbReference>
<organism evidence="2 3">
    <name type="scientific">Arachidicoccus soli</name>
    <dbReference type="NCBI Taxonomy" id="2341117"/>
    <lineage>
        <taxon>Bacteria</taxon>
        <taxon>Pseudomonadati</taxon>
        <taxon>Bacteroidota</taxon>
        <taxon>Chitinophagia</taxon>
        <taxon>Chitinophagales</taxon>
        <taxon>Chitinophagaceae</taxon>
        <taxon>Arachidicoccus</taxon>
    </lineage>
</organism>
<dbReference type="InterPro" id="IPR019999">
    <property type="entry name" value="Anth_synth_I-like"/>
</dbReference>